<evidence type="ECO:0000256" key="13">
    <source>
        <dbReference type="ARBA" id="ARBA00022982"/>
    </source>
</evidence>
<comment type="caution">
    <text evidence="17">The sequence shown here is derived from an EMBL/GenBank/DDBJ whole genome shotgun (WGS) entry which is preliminary data.</text>
</comment>
<dbReference type="CDD" id="cd02030">
    <property type="entry name" value="NDUO42"/>
    <property type="match status" value="1"/>
</dbReference>
<proteinExistence type="inferred from homology"/>
<keyword evidence="8" id="KW-0597">Phosphoprotein</keyword>
<evidence type="ECO:0000256" key="12">
    <source>
        <dbReference type="ARBA" id="ARBA00022946"/>
    </source>
</evidence>
<keyword evidence="10 15" id="KW-0679">Respiratory chain</keyword>
<dbReference type="GO" id="GO:0005759">
    <property type="term" value="C:mitochondrial matrix"/>
    <property type="evidence" value="ECO:0007669"/>
    <property type="project" value="UniProtKB-SubCell"/>
</dbReference>
<keyword evidence="18" id="KW-1185">Reference proteome</keyword>
<evidence type="ECO:0000256" key="5">
    <source>
        <dbReference type="ARBA" id="ARBA00011514"/>
    </source>
</evidence>
<dbReference type="Proteomes" id="UP000770717">
    <property type="component" value="Unassembled WGS sequence"/>
</dbReference>
<evidence type="ECO:0000256" key="4">
    <source>
        <dbReference type="ARBA" id="ARBA00008606"/>
    </source>
</evidence>
<keyword evidence="9 15" id="KW-0285">Flavoprotein</keyword>
<keyword evidence="11 15" id="KW-0274">FAD</keyword>
<protein>
    <recommendedName>
        <fullName evidence="6 15">NADH dehydrogenase [ubiquinone] 1 alpha subcomplex subunit 10, mitochondrial</fullName>
    </recommendedName>
</protein>
<dbReference type="GO" id="GO:0006120">
    <property type="term" value="P:mitochondrial electron transport, NADH to ubiquinone"/>
    <property type="evidence" value="ECO:0007669"/>
    <property type="project" value="InterPro"/>
</dbReference>
<feature type="domain" description="Deoxynucleoside kinase" evidence="16">
    <location>
        <begin position="56"/>
        <end position="248"/>
    </location>
</feature>
<dbReference type="SUPFAM" id="SSF52540">
    <property type="entry name" value="P-loop containing nucleoside triphosphate hydrolases"/>
    <property type="match status" value="1"/>
</dbReference>
<evidence type="ECO:0000256" key="3">
    <source>
        <dbReference type="ARBA" id="ARBA00004305"/>
    </source>
</evidence>
<organism evidence="17 18">
    <name type="scientific">Eleutherodactylus coqui</name>
    <name type="common">Puerto Rican coqui</name>
    <dbReference type="NCBI Taxonomy" id="57060"/>
    <lineage>
        <taxon>Eukaryota</taxon>
        <taxon>Metazoa</taxon>
        <taxon>Chordata</taxon>
        <taxon>Craniata</taxon>
        <taxon>Vertebrata</taxon>
        <taxon>Euteleostomi</taxon>
        <taxon>Amphibia</taxon>
        <taxon>Batrachia</taxon>
        <taxon>Anura</taxon>
        <taxon>Neobatrachia</taxon>
        <taxon>Hyloidea</taxon>
        <taxon>Eleutherodactylidae</taxon>
        <taxon>Eleutherodactylinae</taxon>
        <taxon>Eleutherodactylus</taxon>
        <taxon>Eleutherodactylus</taxon>
    </lineage>
</organism>
<accession>A0A8J6K2S4</accession>
<keyword evidence="7 15" id="KW-0813">Transport</keyword>
<evidence type="ECO:0000313" key="18">
    <source>
        <dbReference type="Proteomes" id="UP000770717"/>
    </source>
</evidence>
<dbReference type="InterPro" id="IPR050566">
    <property type="entry name" value="Deoxyribonucleoside_kinase"/>
</dbReference>
<keyword evidence="12" id="KW-0809">Transit peptide</keyword>
<dbReference type="AlphaFoldDB" id="A0A8J6K2S4"/>
<evidence type="ECO:0000256" key="14">
    <source>
        <dbReference type="ARBA" id="ARBA00023128"/>
    </source>
</evidence>
<evidence type="ECO:0000256" key="15">
    <source>
        <dbReference type="PIRNR" id="PIRNR000543"/>
    </source>
</evidence>
<dbReference type="InterPro" id="IPR031314">
    <property type="entry name" value="DNK_dom"/>
</dbReference>
<dbReference type="PANTHER" id="PTHR10513">
    <property type="entry name" value="DEOXYNUCLEOSIDE KINASE"/>
    <property type="match status" value="1"/>
</dbReference>
<comment type="cofactor">
    <cofactor evidence="1 15">
        <name>FAD</name>
        <dbReference type="ChEBI" id="CHEBI:57692"/>
    </cofactor>
</comment>
<evidence type="ECO:0000256" key="2">
    <source>
        <dbReference type="ARBA" id="ARBA00003195"/>
    </source>
</evidence>
<dbReference type="OrthoDB" id="17400at2759"/>
<reference evidence="17" key="1">
    <citation type="thesis" date="2020" institute="ProQuest LLC" country="789 East Eisenhower Parkway, Ann Arbor, MI, USA">
        <title>Comparative Genomics and Chromosome Evolution.</title>
        <authorList>
            <person name="Mudd A.B."/>
        </authorList>
    </citation>
    <scope>NUCLEOTIDE SEQUENCE</scope>
    <source>
        <strain evidence="17">HN-11 Male</strain>
        <tissue evidence="17">Kidney and liver</tissue>
    </source>
</reference>
<comment type="subcellular location">
    <subcellularLocation>
        <location evidence="3 15">Mitochondrion matrix</location>
    </subcellularLocation>
</comment>
<evidence type="ECO:0000256" key="7">
    <source>
        <dbReference type="ARBA" id="ARBA00022448"/>
    </source>
</evidence>
<dbReference type="EMBL" id="WNTK01000010">
    <property type="protein sequence ID" value="KAG9477457.1"/>
    <property type="molecule type" value="Genomic_DNA"/>
</dbReference>
<keyword evidence="14 15" id="KW-0496">Mitochondrion</keyword>
<comment type="similarity">
    <text evidence="4 15">Belongs to the complex I NDUFA10 subunit family.</text>
</comment>
<dbReference type="InterPro" id="IPR015828">
    <property type="entry name" value="NDUFA10"/>
</dbReference>
<sequence>MIGRTVLRGLSVTGRSGVLCVAQLHVSSRHRLQYGYLAYMLGERTSKRFGPNSRIITIDGNLASGKGKLAKVLAEQLGMKYMPEADQNYLHKDTGDGSILGNQFTGHCSLNKFYEDPKCADGNSYRLQIWMYCMRMLQYGDALNHLLSTGQGVILERSPYSDHVFLDAMYKSQYIRKQCVKHYNEIKDVSIDELLPPHIVVYVDVPAADVYKKIQEKGDASEKKVELSYLQNIEDAYKSSFLPQISETSEVLQYTKVQAEGVDQVVEDIQYVKTTKGPWTEQSDDTFHHLRKLVQDRYNIVDLFNRPIFVPEVTIDGSAYDKLYYQFRNQAGRKYARGYNEDLGDKYIWLK</sequence>
<comment type="function">
    <text evidence="2 15">Accessory subunit of the mitochondrial membrane respiratory chain NADH dehydrogenase (Complex I), that is believed not to be involved in catalysis. Complex I functions in the transfer of electrons from NADH to the respiratory chain. The immediate electron acceptor for the enzyme is believed to be ubiquinone.</text>
</comment>
<evidence type="ECO:0000313" key="17">
    <source>
        <dbReference type="EMBL" id="KAG9477457.1"/>
    </source>
</evidence>
<evidence type="ECO:0000256" key="8">
    <source>
        <dbReference type="ARBA" id="ARBA00022553"/>
    </source>
</evidence>
<dbReference type="PIRSF" id="PIRSF000543">
    <property type="entry name" value="NADH_UQ_42KD"/>
    <property type="match status" value="1"/>
</dbReference>
<dbReference type="FunFam" id="3.40.50.300:FF:000837">
    <property type="entry name" value="NADH dehydrogenase [ubiquinone] 1 alpha subcomplex subunit 10, mitochondrial"/>
    <property type="match status" value="1"/>
</dbReference>
<evidence type="ECO:0000256" key="9">
    <source>
        <dbReference type="ARBA" id="ARBA00022630"/>
    </source>
</evidence>
<keyword evidence="13 15" id="KW-0249">Electron transport</keyword>
<dbReference type="Gene3D" id="3.40.50.300">
    <property type="entry name" value="P-loop containing nucleotide triphosphate hydrolases"/>
    <property type="match status" value="1"/>
</dbReference>
<dbReference type="InterPro" id="IPR027417">
    <property type="entry name" value="P-loop_NTPase"/>
</dbReference>
<dbReference type="PANTHER" id="PTHR10513:SF15">
    <property type="entry name" value="NADH DEHYDROGENASE [UBIQUINONE] 1 ALPHA SUBCOMPLEX SUBUNIT 10, MITOCHONDRIAL"/>
    <property type="match status" value="1"/>
</dbReference>
<evidence type="ECO:0000259" key="16">
    <source>
        <dbReference type="Pfam" id="PF01712"/>
    </source>
</evidence>
<evidence type="ECO:0000256" key="6">
    <source>
        <dbReference type="ARBA" id="ARBA00017279"/>
    </source>
</evidence>
<evidence type="ECO:0000256" key="11">
    <source>
        <dbReference type="ARBA" id="ARBA00022827"/>
    </source>
</evidence>
<gene>
    <name evidence="17" type="ORF">GDO78_002707</name>
</gene>
<comment type="subunit">
    <text evidence="5">Complex I is composed of 45 different subunits. This a component of the hydrophobic protein fraction.</text>
</comment>
<name>A0A8J6K2S4_ELECQ</name>
<evidence type="ECO:0000256" key="10">
    <source>
        <dbReference type="ARBA" id="ARBA00022660"/>
    </source>
</evidence>
<dbReference type="Pfam" id="PF01712">
    <property type="entry name" value="dNK"/>
    <property type="match status" value="1"/>
</dbReference>
<evidence type="ECO:0000256" key="1">
    <source>
        <dbReference type="ARBA" id="ARBA00001974"/>
    </source>
</evidence>